<dbReference type="CDD" id="cd00054">
    <property type="entry name" value="EGF_CA"/>
    <property type="match status" value="1"/>
</dbReference>
<dbReference type="PROSITE" id="PS00022">
    <property type="entry name" value="EGF_1"/>
    <property type="match status" value="1"/>
</dbReference>
<feature type="disulfide bond" evidence="5">
    <location>
        <begin position="109"/>
        <end position="118"/>
    </location>
</feature>
<feature type="domain" description="EGF-like" evidence="8">
    <location>
        <begin position="90"/>
        <end position="119"/>
    </location>
</feature>
<evidence type="ECO:0000259" key="8">
    <source>
        <dbReference type="PROSITE" id="PS50026"/>
    </source>
</evidence>
<keyword evidence="3 5" id="KW-1015">Disulfide bond</keyword>
<evidence type="ECO:0000313" key="10">
    <source>
        <dbReference type="RefSeq" id="XP_032836971.1"/>
    </source>
</evidence>
<protein>
    <submittedName>
        <fullName evidence="10 11">Teratocarcinoma-derived growth factor-like</fullName>
    </submittedName>
</protein>
<evidence type="ECO:0000256" key="4">
    <source>
        <dbReference type="ARBA" id="ARBA00023180"/>
    </source>
</evidence>
<accession>A0AAJ7ULF6</accession>
<name>A0AAJ7ULF6_PETMA</name>
<evidence type="ECO:0000256" key="3">
    <source>
        <dbReference type="ARBA" id="ARBA00023157"/>
    </source>
</evidence>
<dbReference type="Proteomes" id="UP001318040">
    <property type="component" value="Chromosome 78"/>
</dbReference>
<comment type="similarity">
    <text evidence="1">Belongs to the EGF-CFC (Cripto-1/FRL1/Cryptic) family.</text>
</comment>
<evidence type="ECO:0000256" key="1">
    <source>
        <dbReference type="ARBA" id="ARBA00007384"/>
    </source>
</evidence>
<gene>
    <name evidence="10 11" type="primary">LOC116958468</name>
</gene>
<feature type="signal peptide" evidence="7">
    <location>
        <begin position="1"/>
        <end position="23"/>
    </location>
</feature>
<keyword evidence="7" id="KW-0732">Signal</keyword>
<feature type="chain" id="PRO_5044709509" evidence="7">
    <location>
        <begin position="24"/>
        <end position="216"/>
    </location>
</feature>
<keyword evidence="9" id="KW-1185">Reference proteome</keyword>
<dbReference type="KEGG" id="pmrn:116958468"/>
<organism evidence="9 11">
    <name type="scientific">Petromyzon marinus</name>
    <name type="common">Sea lamprey</name>
    <dbReference type="NCBI Taxonomy" id="7757"/>
    <lineage>
        <taxon>Eukaryota</taxon>
        <taxon>Metazoa</taxon>
        <taxon>Chordata</taxon>
        <taxon>Craniata</taxon>
        <taxon>Vertebrata</taxon>
        <taxon>Cyclostomata</taxon>
        <taxon>Hyperoartia</taxon>
        <taxon>Petromyzontiformes</taxon>
        <taxon>Petromyzontidae</taxon>
        <taxon>Petromyzon</taxon>
    </lineage>
</organism>
<dbReference type="AlphaFoldDB" id="A0AAJ7ULF6"/>
<dbReference type="Gene3D" id="2.10.25.10">
    <property type="entry name" value="Laminin"/>
    <property type="match status" value="1"/>
</dbReference>
<evidence type="ECO:0000256" key="2">
    <source>
        <dbReference type="ARBA" id="ARBA00022536"/>
    </source>
</evidence>
<dbReference type="RefSeq" id="XP_032836972.1">
    <property type="nucleotide sequence ID" value="XM_032981081.1"/>
</dbReference>
<comment type="caution">
    <text evidence="5">Lacks conserved residue(s) required for the propagation of feature annotation.</text>
</comment>
<reference evidence="10 11" key="1">
    <citation type="submission" date="2025-04" db="UniProtKB">
        <authorList>
            <consortium name="RefSeq"/>
        </authorList>
    </citation>
    <scope>IDENTIFICATION</scope>
    <source>
        <tissue evidence="10 11">Sperm</tissue>
    </source>
</reference>
<evidence type="ECO:0000313" key="11">
    <source>
        <dbReference type="RefSeq" id="XP_032836972.1"/>
    </source>
</evidence>
<keyword evidence="4" id="KW-0325">Glycoprotein</keyword>
<dbReference type="FunFam" id="2.10.25.10:FF:000421">
    <property type="entry name" value="Teratocarcinoma-derived growth factor"/>
    <property type="match status" value="1"/>
</dbReference>
<evidence type="ECO:0000256" key="6">
    <source>
        <dbReference type="SAM" id="MobiDB-lite"/>
    </source>
</evidence>
<dbReference type="RefSeq" id="XP_032836971.1">
    <property type="nucleotide sequence ID" value="XM_032981080.1"/>
</dbReference>
<dbReference type="PROSITE" id="PS50026">
    <property type="entry name" value="EGF_3"/>
    <property type="match status" value="1"/>
</dbReference>
<evidence type="ECO:0000256" key="7">
    <source>
        <dbReference type="SAM" id="SignalP"/>
    </source>
</evidence>
<evidence type="ECO:0000313" key="9">
    <source>
        <dbReference type="Proteomes" id="UP001318040"/>
    </source>
</evidence>
<proteinExistence type="inferred from homology"/>
<dbReference type="SUPFAM" id="SSF57196">
    <property type="entry name" value="EGF/Laminin"/>
    <property type="match status" value="2"/>
</dbReference>
<feature type="region of interest" description="Disordered" evidence="6">
    <location>
        <begin position="27"/>
        <end position="70"/>
    </location>
</feature>
<dbReference type="InterPro" id="IPR019011">
    <property type="entry name" value="Cryptic/Cripto_CFC-dom"/>
</dbReference>
<evidence type="ECO:0000256" key="5">
    <source>
        <dbReference type="PROSITE-ProRule" id="PRU00076"/>
    </source>
</evidence>
<dbReference type="InterPro" id="IPR000742">
    <property type="entry name" value="EGF"/>
</dbReference>
<keyword evidence="2 5" id="KW-0245">EGF-like domain</keyword>
<sequence length="216" mass="23130">MASRRLLLLLQFLLCLHVHLMHGSKFNSTPVRPVTPPPTQPLSLPSPHEGRSEGGEGVEEVVEEEVRGGGGGARMGELVPFTGLTHSRHLSRSCCLNGGTCILGSFCACLPHYTGRHCEHDTRRACEGGVSHGVWVWRSDCVLCRCGSGILHCISEIYADCEDGPPIDAISLLARSSHGPSSSSSSSSSPSSTSSILLLLILLHLLFNFLPPHHPV</sequence>
<dbReference type="Pfam" id="PF09443">
    <property type="entry name" value="CFC"/>
    <property type="match status" value="1"/>
</dbReference>
<dbReference type="GO" id="GO:0007165">
    <property type="term" value="P:signal transduction"/>
    <property type="evidence" value="ECO:0007669"/>
    <property type="project" value="UniProtKB-ARBA"/>
</dbReference>